<evidence type="ECO:0000256" key="3">
    <source>
        <dbReference type="RuleBase" id="RU366045"/>
    </source>
</evidence>
<name>A0ABR3P267_9PEZI</name>
<comment type="caution">
    <text evidence="5">The sequence shown here is derived from an EMBL/GenBank/DDBJ whole genome shotgun (WGS) entry which is preliminary data.</text>
</comment>
<organism evidence="5 6">
    <name type="scientific">Neodothiora populina</name>
    <dbReference type="NCBI Taxonomy" id="2781224"/>
    <lineage>
        <taxon>Eukaryota</taxon>
        <taxon>Fungi</taxon>
        <taxon>Dikarya</taxon>
        <taxon>Ascomycota</taxon>
        <taxon>Pezizomycotina</taxon>
        <taxon>Dothideomycetes</taxon>
        <taxon>Dothideomycetidae</taxon>
        <taxon>Dothideales</taxon>
        <taxon>Dothioraceae</taxon>
        <taxon>Neodothiora</taxon>
    </lineage>
</organism>
<keyword evidence="1 3" id="KW-0210">Decarboxylase</keyword>
<evidence type="ECO:0000256" key="1">
    <source>
        <dbReference type="ARBA" id="ARBA00022793"/>
    </source>
</evidence>
<dbReference type="Gene3D" id="3.20.20.140">
    <property type="entry name" value="Metal-dependent hydrolases"/>
    <property type="match status" value="1"/>
</dbReference>
<dbReference type="Proteomes" id="UP001562354">
    <property type="component" value="Unassembled WGS sequence"/>
</dbReference>
<dbReference type="GeneID" id="95978141"/>
<dbReference type="EMBL" id="JBFMKM010000016">
    <property type="protein sequence ID" value="KAL1296815.1"/>
    <property type="molecule type" value="Genomic_DNA"/>
</dbReference>
<sequence>MFGKVILEEAFALPRMKKETEAWAGLFAIDGKKHAHEVNDIDETRMAYMDKYGVGYQILSYTAPGVQDIRDPKEAQALAREINDYIANQVKGKEDRYGCFATLSMHDPQEAAAELERCVKDYSFKGALVNDTQRSGADGEGMIFYDTPEWDVFWQTCTKLDVPFYLHPRNPTGAIFEKLWKGRDALIGPPLSFAQGVGLSTLGMITNGVFDRNPKLQLIIGHLGEHMPPDLWRIDHWLEDIKKPLGYAPQCKKGVREYFSENIWITTSGNFSGPLLQLCMTEMSADRILFSVDYPFENFHDACTWFDGVELNLRDKLKIGRENAKKLFKLGQYKDSEAPLAR</sequence>
<evidence type="ECO:0000313" key="5">
    <source>
        <dbReference type="EMBL" id="KAL1296815.1"/>
    </source>
</evidence>
<evidence type="ECO:0000256" key="2">
    <source>
        <dbReference type="ARBA" id="ARBA00023239"/>
    </source>
</evidence>
<protein>
    <recommendedName>
        <fullName evidence="4">Amidohydrolase-related domain-containing protein</fullName>
    </recommendedName>
</protein>
<dbReference type="InterPro" id="IPR032466">
    <property type="entry name" value="Metal_Hydrolase"/>
</dbReference>
<dbReference type="InterPro" id="IPR032465">
    <property type="entry name" value="ACMSD"/>
</dbReference>
<dbReference type="InterPro" id="IPR006680">
    <property type="entry name" value="Amidohydro-rel"/>
</dbReference>
<keyword evidence="6" id="KW-1185">Reference proteome</keyword>
<keyword evidence="2 3" id="KW-0456">Lyase</keyword>
<feature type="domain" description="Amidohydrolase-related" evidence="4">
    <location>
        <begin position="34"/>
        <end position="330"/>
    </location>
</feature>
<accession>A0ABR3P267</accession>
<dbReference type="SUPFAM" id="SSF51556">
    <property type="entry name" value="Metallo-dependent hydrolases"/>
    <property type="match status" value="1"/>
</dbReference>
<dbReference type="PANTHER" id="PTHR21240:SF31">
    <property type="entry name" value="AMIDOHYDROLASE FAMILY PROTEIN (AFU_ORTHOLOGUE AFUA_7G05840)"/>
    <property type="match status" value="1"/>
</dbReference>
<reference evidence="5 6" key="1">
    <citation type="submission" date="2024-07" db="EMBL/GenBank/DDBJ databases">
        <title>Draft sequence of the Neodothiora populina.</title>
        <authorList>
            <person name="Drown D.D."/>
            <person name="Schuette U.S."/>
            <person name="Buechlein A.B."/>
            <person name="Rusch D.R."/>
            <person name="Winton L.W."/>
            <person name="Adams G.A."/>
        </authorList>
    </citation>
    <scope>NUCLEOTIDE SEQUENCE [LARGE SCALE GENOMIC DNA]</scope>
    <source>
        <strain evidence="5 6">CPC 39397</strain>
    </source>
</reference>
<comment type="similarity">
    <text evidence="3">Belongs to the metallo-dependent hydrolases superfamily.</text>
</comment>
<gene>
    <name evidence="5" type="ORF">AAFC00_004441</name>
</gene>
<evidence type="ECO:0000259" key="4">
    <source>
        <dbReference type="Pfam" id="PF04909"/>
    </source>
</evidence>
<dbReference type="RefSeq" id="XP_069196497.1">
    <property type="nucleotide sequence ID" value="XM_069344082.1"/>
</dbReference>
<evidence type="ECO:0000313" key="6">
    <source>
        <dbReference type="Proteomes" id="UP001562354"/>
    </source>
</evidence>
<dbReference type="Pfam" id="PF04909">
    <property type="entry name" value="Amidohydro_2"/>
    <property type="match status" value="1"/>
</dbReference>
<dbReference type="PANTHER" id="PTHR21240">
    <property type="entry name" value="2-AMINO-3-CARBOXYLMUCONATE-6-SEMIALDEHYDE DECARBOXYLASE"/>
    <property type="match status" value="1"/>
</dbReference>
<proteinExistence type="inferred from homology"/>